<keyword evidence="1" id="KW-1133">Transmembrane helix</keyword>
<feature type="transmembrane region" description="Helical" evidence="1">
    <location>
        <begin position="47"/>
        <end position="70"/>
    </location>
</feature>
<name>A0ABP1GG30_9EUKA</name>
<keyword evidence="1" id="KW-0472">Membrane</keyword>
<organism evidence="2 3">
    <name type="scientific">Hexamita inflata</name>
    <dbReference type="NCBI Taxonomy" id="28002"/>
    <lineage>
        <taxon>Eukaryota</taxon>
        <taxon>Metamonada</taxon>
        <taxon>Diplomonadida</taxon>
        <taxon>Hexamitidae</taxon>
        <taxon>Hexamitinae</taxon>
        <taxon>Hexamita</taxon>
    </lineage>
</organism>
<sequence length="121" mass="13198">MTCSFFGFSSTDKGDCDAQCTEPSCILSGSMYCCPTLESVAAKTTKMIIGISVGGSCLLILSIIGCYFCCCRQRKQQTSTVIIQGGNPQQVMQQVGNPMYQQQYQQQYGQPMTSQVAMPMQ</sequence>
<proteinExistence type="predicted"/>
<comment type="caution">
    <text evidence="2">The sequence shown here is derived from an EMBL/GenBank/DDBJ whole genome shotgun (WGS) entry which is preliminary data.</text>
</comment>
<protein>
    <submittedName>
        <fullName evidence="2">Hypothetical_protein</fullName>
    </submittedName>
</protein>
<keyword evidence="1" id="KW-0812">Transmembrane</keyword>
<evidence type="ECO:0000313" key="2">
    <source>
        <dbReference type="EMBL" id="CAL5971070.1"/>
    </source>
</evidence>
<evidence type="ECO:0000256" key="1">
    <source>
        <dbReference type="SAM" id="Phobius"/>
    </source>
</evidence>
<keyword evidence="3" id="KW-1185">Reference proteome</keyword>
<accession>A0ABP1GG30</accession>
<evidence type="ECO:0000313" key="3">
    <source>
        <dbReference type="Proteomes" id="UP001642409"/>
    </source>
</evidence>
<gene>
    <name evidence="2" type="ORF">HINF_LOCUS1010</name>
</gene>
<dbReference type="EMBL" id="CAXDID020000002">
    <property type="protein sequence ID" value="CAL5971070.1"/>
    <property type="molecule type" value="Genomic_DNA"/>
</dbReference>
<reference evidence="2 3" key="1">
    <citation type="submission" date="2024-07" db="EMBL/GenBank/DDBJ databases">
        <authorList>
            <person name="Akdeniz Z."/>
        </authorList>
    </citation>
    <scope>NUCLEOTIDE SEQUENCE [LARGE SCALE GENOMIC DNA]</scope>
</reference>
<dbReference type="Proteomes" id="UP001642409">
    <property type="component" value="Unassembled WGS sequence"/>
</dbReference>